<name>A0A5P1ERU9_ASPOF</name>
<gene>
    <name evidence="1" type="ORF">A4U43_C05F15540</name>
</gene>
<sequence length="114" mass="12056">MAVGVHGDGDGWAQGVGSVMAMGVGGKRDGAGVLTWVLVVEMSEMGAEVVCLWSRRRKRVVPCDEPDDGEQERRRPGALQGVVDVGLRRAVRCVLVATDMLVELSAAPLAEKVA</sequence>
<reference evidence="2" key="1">
    <citation type="journal article" date="2017" name="Nat. Commun.">
        <title>The asparagus genome sheds light on the origin and evolution of a young Y chromosome.</title>
        <authorList>
            <person name="Harkess A."/>
            <person name="Zhou J."/>
            <person name="Xu C."/>
            <person name="Bowers J.E."/>
            <person name="Van der Hulst R."/>
            <person name="Ayyampalayam S."/>
            <person name="Mercati F."/>
            <person name="Riccardi P."/>
            <person name="McKain M.R."/>
            <person name="Kakrana A."/>
            <person name="Tang H."/>
            <person name="Ray J."/>
            <person name="Groenendijk J."/>
            <person name="Arikit S."/>
            <person name="Mathioni S.M."/>
            <person name="Nakano M."/>
            <person name="Shan H."/>
            <person name="Telgmann-Rauber A."/>
            <person name="Kanno A."/>
            <person name="Yue Z."/>
            <person name="Chen H."/>
            <person name="Li W."/>
            <person name="Chen Y."/>
            <person name="Xu X."/>
            <person name="Zhang Y."/>
            <person name="Luo S."/>
            <person name="Chen H."/>
            <person name="Gao J."/>
            <person name="Mao Z."/>
            <person name="Pires J.C."/>
            <person name="Luo M."/>
            <person name="Kudrna D."/>
            <person name="Wing R.A."/>
            <person name="Meyers B.C."/>
            <person name="Yi K."/>
            <person name="Kong H."/>
            <person name="Lavrijsen P."/>
            <person name="Sunseri F."/>
            <person name="Falavigna A."/>
            <person name="Ye Y."/>
            <person name="Leebens-Mack J.H."/>
            <person name="Chen G."/>
        </authorList>
    </citation>
    <scope>NUCLEOTIDE SEQUENCE [LARGE SCALE GENOMIC DNA]</scope>
    <source>
        <strain evidence="2">cv. DH0086</strain>
    </source>
</reference>
<evidence type="ECO:0000313" key="2">
    <source>
        <dbReference type="Proteomes" id="UP000243459"/>
    </source>
</evidence>
<proteinExistence type="predicted"/>
<organism evidence="1 2">
    <name type="scientific">Asparagus officinalis</name>
    <name type="common">Garden asparagus</name>
    <dbReference type="NCBI Taxonomy" id="4686"/>
    <lineage>
        <taxon>Eukaryota</taxon>
        <taxon>Viridiplantae</taxon>
        <taxon>Streptophyta</taxon>
        <taxon>Embryophyta</taxon>
        <taxon>Tracheophyta</taxon>
        <taxon>Spermatophyta</taxon>
        <taxon>Magnoliopsida</taxon>
        <taxon>Liliopsida</taxon>
        <taxon>Asparagales</taxon>
        <taxon>Asparagaceae</taxon>
        <taxon>Asparagoideae</taxon>
        <taxon>Asparagus</taxon>
    </lineage>
</organism>
<protein>
    <submittedName>
        <fullName evidence="1">Uncharacterized protein</fullName>
    </submittedName>
</protein>
<dbReference type="Proteomes" id="UP000243459">
    <property type="component" value="Chromosome 5"/>
</dbReference>
<evidence type="ECO:0000313" key="1">
    <source>
        <dbReference type="EMBL" id="ONK68748.1"/>
    </source>
</evidence>
<dbReference type="AlphaFoldDB" id="A0A5P1ERU9"/>
<keyword evidence="2" id="KW-1185">Reference proteome</keyword>
<accession>A0A5P1ERU9</accession>
<dbReference type="EMBL" id="CM007385">
    <property type="protein sequence ID" value="ONK68748.1"/>
    <property type="molecule type" value="Genomic_DNA"/>
</dbReference>
<dbReference type="Gramene" id="ONK68748">
    <property type="protein sequence ID" value="ONK68748"/>
    <property type="gene ID" value="A4U43_C05F15540"/>
</dbReference>